<evidence type="ECO:0000256" key="2">
    <source>
        <dbReference type="ARBA" id="ARBA00004123"/>
    </source>
</evidence>
<dbReference type="GO" id="GO:0005634">
    <property type="term" value="C:nucleus"/>
    <property type="evidence" value="ECO:0007669"/>
    <property type="project" value="UniProtKB-SubCell"/>
</dbReference>
<evidence type="ECO:0000313" key="16">
    <source>
        <dbReference type="Proteomes" id="UP000228934"/>
    </source>
</evidence>
<evidence type="ECO:0000259" key="14">
    <source>
        <dbReference type="PROSITE" id="PS50157"/>
    </source>
</evidence>
<evidence type="ECO:0000256" key="7">
    <source>
        <dbReference type="ARBA" id="ARBA00022833"/>
    </source>
</evidence>
<organism evidence="15 16">
    <name type="scientific">Aquarana catesbeiana</name>
    <name type="common">American bullfrog</name>
    <name type="synonym">Rana catesbeiana</name>
    <dbReference type="NCBI Taxonomy" id="8400"/>
    <lineage>
        <taxon>Eukaryota</taxon>
        <taxon>Metazoa</taxon>
        <taxon>Chordata</taxon>
        <taxon>Craniata</taxon>
        <taxon>Vertebrata</taxon>
        <taxon>Euteleostomi</taxon>
        <taxon>Amphibia</taxon>
        <taxon>Batrachia</taxon>
        <taxon>Anura</taxon>
        <taxon>Neobatrachia</taxon>
        <taxon>Ranoidea</taxon>
        <taxon>Ranidae</taxon>
        <taxon>Aquarana</taxon>
    </lineage>
</organism>
<dbReference type="PROSITE" id="PS00028">
    <property type="entry name" value="ZINC_FINGER_C2H2_1"/>
    <property type="match status" value="2"/>
</dbReference>
<evidence type="ECO:0000256" key="4">
    <source>
        <dbReference type="ARBA" id="ARBA00022723"/>
    </source>
</evidence>
<keyword evidence="7" id="KW-0862">Zinc</keyword>
<dbReference type="Proteomes" id="UP000228934">
    <property type="component" value="Unassembled WGS sequence"/>
</dbReference>
<protein>
    <recommendedName>
        <fullName evidence="14">C2H2-type domain-containing protein</fullName>
    </recommendedName>
</protein>
<evidence type="ECO:0000256" key="1">
    <source>
        <dbReference type="ARBA" id="ARBA00003767"/>
    </source>
</evidence>
<comment type="similarity">
    <text evidence="3">Belongs to the krueppel C2H2-type zinc-finger protein family.</text>
</comment>
<keyword evidence="10" id="KW-0804">Transcription</keyword>
<dbReference type="PROSITE" id="PS50157">
    <property type="entry name" value="ZINC_FINGER_C2H2_2"/>
    <property type="match status" value="2"/>
</dbReference>
<dbReference type="PANTHER" id="PTHR24393">
    <property type="entry name" value="ZINC FINGER PROTEIN"/>
    <property type="match status" value="1"/>
</dbReference>
<dbReference type="Pfam" id="PF00096">
    <property type="entry name" value="zf-C2H2"/>
    <property type="match status" value="2"/>
</dbReference>
<reference evidence="16" key="1">
    <citation type="journal article" date="2017" name="Nat. Commun.">
        <title>The North American bullfrog draft genome provides insight into hormonal regulation of long noncoding RNA.</title>
        <authorList>
            <person name="Hammond S.A."/>
            <person name="Warren R.L."/>
            <person name="Vandervalk B.P."/>
            <person name="Kucuk E."/>
            <person name="Khan H."/>
            <person name="Gibb E.A."/>
            <person name="Pandoh P."/>
            <person name="Kirk H."/>
            <person name="Zhao Y."/>
            <person name="Jones M."/>
            <person name="Mungall A.J."/>
            <person name="Coope R."/>
            <person name="Pleasance S."/>
            <person name="Moore R.A."/>
            <person name="Holt R.A."/>
            <person name="Round J.M."/>
            <person name="Ohora S."/>
            <person name="Walle B.V."/>
            <person name="Veldhoen N."/>
            <person name="Helbing C.C."/>
            <person name="Birol I."/>
        </authorList>
    </citation>
    <scope>NUCLEOTIDE SEQUENCE [LARGE SCALE GENOMIC DNA]</scope>
</reference>
<dbReference type="SUPFAM" id="SSF57667">
    <property type="entry name" value="beta-beta-alpha zinc fingers"/>
    <property type="match status" value="1"/>
</dbReference>
<keyword evidence="6 12" id="KW-0863">Zinc-finger</keyword>
<dbReference type="InterPro" id="IPR013087">
    <property type="entry name" value="Znf_C2H2_type"/>
</dbReference>
<name>A0A2G9R815_AQUCT</name>
<keyword evidence="9" id="KW-0238">DNA-binding</keyword>
<dbReference type="FunFam" id="3.30.160.60:FF:001715">
    <property type="match status" value="1"/>
</dbReference>
<feature type="region of interest" description="Disordered" evidence="13">
    <location>
        <begin position="1"/>
        <end position="48"/>
    </location>
</feature>
<feature type="domain" description="C2H2-type" evidence="14">
    <location>
        <begin position="176"/>
        <end position="203"/>
    </location>
</feature>
<comment type="function">
    <text evidence="1">May be involved in transcriptional regulation.</text>
</comment>
<evidence type="ECO:0000256" key="3">
    <source>
        <dbReference type="ARBA" id="ARBA00006991"/>
    </source>
</evidence>
<keyword evidence="11" id="KW-0539">Nucleus</keyword>
<evidence type="ECO:0000313" key="15">
    <source>
        <dbReference type="EMBL" id="PIO24022.1"/>
    </source>
</evidence>
<dbReference type="GO" id="GO:0008270">
    <property type="term" value="F:zinc ion binding"/>
    <property type="evidence" value="ECO:0007669"/>
    <property type="project" value="UniProtKB-KW"/>
</dbReference>
<evidence type="ECO:0000256" key="9">
    <source>
        <dbReference type="ARBA" id="ARBA00023125"/>
    </source>
</evidence>
<dbReference type="GO" id="GO:0001228">
    <property type="term" value="F:DNA-binding transcription activator activity, RNA polymerase II-specific"/>
    <property type="evidence" value="ECO:0007669"/>
    <property type="project" value="TreeGrafter"/>
</dbReference>
<keyword evidence="16" id="KW-1185">Reference proteome</keyword>
<evidence type="ECO:0000256" key="13">
    <source>
        <dbReference type="SAM" id="MobiDB-lite"/>
    </source>
</evidence>
<evidence type="ECO:0000256" key="8">
    <source>
        <dbReference type="ARBA" id="ARBA00023015"/>
    </source>
</evidence>
<sequence>MTEKRPPITSPDGSSNGNPPERCPRPLYSQDSTQEHQEIPQEDQSENLFNVKVKEEAEEPYVRGNELCKGEEISPEIGIDGRYNTKNWEKCSTISQQSEIQTVDMIADSPKHPPVNPAILSADLTSWGSPGDLDPKTHPRAHKKSETFSCSECGECFTQGEDLTSHQRGHENEKPYSCTECGRCFSQKVKLTRHQRTHSAEQPFLCTKQGNSYHARESSHR</sequence>
<gene>
    <name evidence="15" type="ORF">AB205_0212140</name>
</gene>
<evidence type="ECO:0000256" key="5">
    <source>
        <dbReference type="ARBA" id="ARBA00022737"/>
    </source>
</evidence>
<evidence type="ECO:0000256" key="12">
    <source>
        <dbReference type="PROSITE-ProRule" id="PRU00042"/>
    </source>
</evidence>
<evidence type="ECO:0000256" key="11">
    <source>
        <dbReference type="ARBA" id="ARBA00023242"/>
    </source>
</evidence>
<feature type="domain" description="C2H2-type" evidence="14">
    <location>
        <begin position="148"/>
        <end position="175"/>
    </location>
</feature>
<evidence type="ECO:0000256" key="10">
    <source>
        <dbReference type="ARBA" id="ARBA00023163"/>
    </source>
</evidence>
<dbReference type="FunFam" id="3.30.160.60:FF:000100">
    <property type="entry name" value="Zinc finger 45-like"/>
    <property type="match status" value="1"/>
</dbReference>
<keyword evidence="4" id="KW-0479">Metal-binding</keyword>
<comment type="subcellular location">
    <subcellularLocation>
        <location evidence="2">Nucleus</location>
    </subcellularLocation>
</comment>
<feature type="region of interest" description="Disordered" evidence="13">
    <location>
        <begin position="192"/>
        <end position="221"/>
    </location>
</feature>
<accession>A0A2G9R815</accession>
<dbReference type="Gene3D" id="3.30.160.60">
    <property type="entry name" value="Classic Zinc Finger"/>
    <property type="match status" value="2"/>
</dbReference>
<evidence type="ECO:0000256" key="6">
    <source>
        <dbReference type="ARBA" id="ARBA00022771"/>
    </source>
</evidence>
<dbReference type="SMART" id="SM00355">
    <property type="entry name" value="ZnF_C2H2"/>
    <property type="match status" value="2"/>
</dbReference>
<dbReference type="OrthoDB" id="8117402at2759"/>
<dbReference type="EMBL" id="KV954860">
    <property type="protein sequence ID" value="PIO24022.1"/>
    <property type="molecule type" value="Genomic_DNA"/>
</dbReference>
<dbReference type="AlphaFoldDB" id="A0A2G9R815"/>
<dbReference type="GO" id="GO:0000978">
    <property type="term" value="F:RNA polymerase II cis-regulatory region sequence-specific DNA binding"/>
    <property type="evidence" value="ECO:0007669"/>
    <property type="project" value="TreeGrafter"/>
</dbReference>
<dbReference type="InterPro" id="IPR036236">
    <property type="entry name" value="Znf_C2H2_sf"/>
</dbReference>
<proteinExistence type="inferred from homology"/>
<keyword evidence="5" id="KW-0677">Repeat</keyword>
<keyword evidence="8" id="KW-0805">Transcription regulation</keyword>
<feature type="region of interest" description="Disordered" evidence="13">
    <location>
        <begin position="107"/>
        <end position="141"/>
    </location>
</feature>
<dbReference type="PANTHER" id="PTHR24393:SF158">
    <property type="entry name" value="C2H2-TYPE DOMAIN-CONTAINING PROTEIN"/>
    <property type="match status" value="1"/>
</dbReference>